<feature type="domain" description="Maltose/galactoside acetyltransferase" evidence="5">
    <location>
        <begin position="6"/>
        <end position="60"/>
    </location>
</feature>
<dbReference type="PANTHER" id="PTHR23416">
    <property type="entry name" value="SIALIC ACID SYNTHASE-RELATED"/>
    <property type="match status" value="1"/>
</dbReference>
<name>A0ABV3SLC5_9HYPH</name>
<sequence>MTSTEREKMAAGEWYTCVDPELDALRETAKAAVHSHNTLAPDARGPIAPLLAALFGGVGTDVLIEAPFHCPYGFNIFLADGVFINAGCVILDSARVSIGRRTMLGPAVQIYCADHHRDPVRRAAGLEQARPVTIGEDVWIGGGAIILPGVTIGDRAIVGAGSVVTKDVPEGATVRGNPARVA</sequence>
<keyword evidence="3" id="KW-0677">Repeat</keyword>
<keyword evidence="2 6" id="KW-0808">Transferase</keyword>
<accession>A0ABV3SLC5</accession>
<organism evidence="6 7">
    <name type="scientific">Aquibium pacificus</name>
    <dbReference type="NCBI Taxonomy" id="3153579"/>
    <lineage>
        <taxon>Bacteria</taxon>
        <taxon>Pseudomonadati</taxon>
        <taxon>Pseudomonadota</taxon>
        <taxon>Alphaproteobacteria</taxon>
        <taxon>Hyphomicrobiales</taxon>
        <taxon>Phyllobacteriaceae</taxon>
        <taxon>Aquibium</taxon>
    </lineage>
</organism>
<dbReference type="InterPro" id="IPR051159">
    <property type="entry name" value="Hexapeptide_acetyltransf"/>
</dbReference>
<reference evidence="6 7" key="1">
    <citation type="submission" date="2024-05" db="EMBL/GenBank/DDBJ databases">
        <authorList>
            <person name="Jiang F."/>
        </authorList>
    </citation>
    <scope>NUCLEOTIDE SEQUENCE [LARGE SCALE GENOMIC DNA]</scope>
    <source>
        <strain evidence="6 7">LZ166</strain>
    </source>
</reference>
<comment type="caution">
    <text evidence="6">The sequence shown here is derived from an EMBL/GenBank/DDBJ whole genome shotgun (WGS) entry which is preliminary data.</text>
</comment>
<dbReference type="Pfam" id="PF00132">
    <property type="entry name" value="Hexapep"/>
    <property type="match status" value="1"/>
</dbReference>
<keyword evidence="7" id="KW-1185">Reference proteome</keyword>
<evidence type="ECO:0000313" key="6">
    <source>
        <dbReference type="EMBL" id="MEX0407125.1"/>
    </source>
</evidence>
<dbReference type="InterPro" id="IPR018357">
    <property type="entry name" value="Hexapep_transf_CS"/>
</dbReference>
<dbReference type="PANTHER" id="PTHR23416:SF23">
    <property type="entry name" value="ACETYLTRANSFERASE C18B11.09C-RELATED"/>
    <property type="match status" value="1"/>
</dbReference>
<evidence type="ECO:0000256" key="1">
    <source>
        <dbReference type="ARBA" id="ARBA00007274"/>
    </source>
</evidence>
<evidence type="ECO:0000256" key="2">
    <source>
        <dbReference type="ARBA" id="ARBA00022679"/>
    </source>
</evidence>
<proteinExistence type="inferred from homology"/>
<evidence type="ECO:0000256" key="4">
    <source>
        <dbReference type="ARBA" id="ARBA00023315"/>
    </source>
</evidence>
<dbReference type="RefSeq" id="WP_367954994.1">
    <property type="nucleotide sequence ID" value="NZ_JBDPGJ010000003.1"/>
</dbReference>
<dbReference type="PROSITE" id="PS00101">
    <property type="entry name" value="HEXAPEP_TRANSFERASES"/>
    <property type="match status" value="1"/>
</dbReference>
<comment type="similarity">
    <text evidence="1">Belongs to the transferase hexapeptide repeat family.</text>
</comment>
<dbReference type="CDD" id="cd03357">
    <property type="entry name" value="LbH_MAT_GAT"/>
    <property type="match status" value="1"/>
</dbReference>
<dbReference type="Pfam" id="PF12464">
    <property type="entry name" value="Mac"/>
    <property type="match status" value="1"/>
</dbReference>
<evidence type="ECO:0000259" key="5">
    <source>
        <dbReference type="SMART" id="SM01266"/>
    </source>
</evidence>
<dbReference type="GO" id="GO:0016746">
    <property type="term" value="F:acyltransferase activity"/>
    <property type="evidence" value="ECO:0007669"/>
    <property type="project" value="UniProtKB-KW"/>
</dbReference>
<dbReference type="Gene3D" id="2.160.10.10">
    <property type="entry name" value="Hexapeptide repeat proteins"/>
    <property type="match status" value="1"/>
</dbReference>
<evidence type="ECO:0000313" key="7">
    <source>
        <dbReference type="Proteomes" id="UP001556692"/>
    </source>
</evidence>
<evidence type="ECO:0000256" key="3">
    <source>
        <dbReference type="ARBA" id="ARBA00022737"/>
    </source>
</evidence>
<dbReference type="EC" id="2.3.1.-" evidence="6"/>
<dbReference type="SUPFAM" id="SSF51161">
    <property type="entry name" value="Trimeric LpxA-like enzymes"/>
    <property type="match status" value="1"/>
</dbReference>
<dbReference type="InterPro" id="IPR024688">
    <property type="entry name" value="Mac_dom"/>
</dbReference>
<gene>
    <name evidence="6" type="ORF">ABGN05_15780</name>
</gene>
<dbReference type="InterPro" id="IPR001451">
    <property type="entry name" value="Hexapep"/>
</dbReference>
<dbReference type="Proteomes" id="UP001556692">
    <property type="component" value="Unassembled WGS sequence"/>
</dbReference>
<dbReference type="SMART" id="SM01266">
    <property type="entry name" value="Mac"/>
    <property type="match status" value="1"/>
</dbReference>
<protein>
    <submittedName>
        <fullName evidence="6">Sugar O-acetyltransferase</fullName>
        <ecNumber evidence="6">2.3.1.-</ecNumber>
    </submittedName>
</protein>
<keyword evidence="4 6" id="KW-0012">Acyltransferase</keyword>
<dbReference type="InterPro" id="IPR011004">
    <property type="entry name" value="Trimer_LpxA-like_sf"/>
</dbReference>
<dbReference type="EMBL" id="JBDPGJ010000003">
    <property type="protein sequence ID" value="MEX0407125.1"/>
    <property type="molecule type" value="Genomic_DNA"/>
</dbReference>